<dbReference type="EMBL" id="RKMH01000002">
    <property type="protein sequence ID" value="RPA65936.1"/>
    <property type="molecule type" value="Genomic_DNA"/>
</dbReference>
<evidence type="ECO:0000313" key="2">
    <source>
        <dbReference type="Proteomes" id="UP000267536"/>
    </source>
</evidence>
<dbReference type="RefSeq" id="WP_123925887.1">
    <property type="nucleotide sequence ID" value="NZ_JBPSDP010000012.1"/>
</dbReference>
<gene>
    <name evidence="1" type="ORF">EF294_04240</name>
</gene>
<accession>A0A3N4GYZ8</accession>
<protein>
    <submittedName>
        <fullName evidence="1">Uncharacterized protein</fullName>
    </submittedName>
</protein>
<dbReference type="OrthoDB" id="5076427at2"/>
<keyword evidence="2" id="KW-1185">Reference proteome</keyword>
<evidence type="ECO:0000313" key="1">
    <source>
        <dbReference type="EMBL" id="RPA65936.1"/>
    </source>
</evidence>
<dbReference type="AlphaFoldDB" id="A0A3N4GYZ8"/>
<dbReference type="Proteomes" id="UP000267536">
    <property type="component" value="Unassembled WGS sequence"/>
</dbReference>
<name>A0A3N4GYZ8_9ACTN</name>
<sequence length="308" mass="34570">MTTPCDHEALWLKAKMFLNRAMESEGQRPFDERALWATLAIELLAKSALARTSPVLIAEPTEDGTNLLIATGLLDSKDNVQFVTVRAKTVFSRCQRAFRPFDAGEATKMTAARNEYLHGATPGFTAIPENSWWPLFWRQAIILNNAADHDLDELVGSDRTSAVEQHLERNRKNLEHRVEMLIEQAKTRLAQYNAGVLPTRVAKAWAPGNDRTIGHRYRESETCPACGGNGTLEGEDVHDTRIEAHQFSEEANDWDTSVELEVYSDYFSCWDCGLILDNYELLDHAGLPGTFTAEGDESDIHEPEYGND</sequence>
<proteinExistence type="predicted"/>
<organism evidence="1 2">
    <name type="scientific">Gordonia oryzae</name>
    <dbReference type="NCBI Taxonomy" id="2487349"/>
    <lineage>
        <taxon>Bacteria</taxon>
        <taxon>Bacillati</taxon>
        <taxon>Actinomycetota</taxon>
        <taxon>Actinomycetes</taxon>
        <taxon>Mycobacteriales</taxon>
        <taxon>Gordoniaceae</taxon>
        <taxon>Gordonia</taxon>
    </lineage>
</organism>
<reference evidence="1 2" key="1">
    <citation type="submission" date="2018-11" db="EMBL/GenBank/DDBJ databases">
        <title>Draft genome sequence of Gordonia sp. RS15-1S isolated from rice stems.</title>
        <authorList>
            <person name="Muangham S."/>
        </authorList>
    </citation>
    <scope>NUCLEOTIDE SEQUENCE [LARGE SCALE GENOMIC DNA]</scope>
    <source>
        <strain evidence="1 2">RS15-1S</strain>
    </source>
</reference>
<comment type="caution">
    <text evidence="1">The sequence shown here is derived from an EMBL/GenBank/DDBJ whole genome shotgun (WGS) entry which is preliminary data.</text>
</comment>